<dbReference type="Pfam" id="PF14137">
    <property type="entry name" value="DUF4304"/>
    <property type="match status" value="1"/>
</dbReference>
<evidence type="ECO:0000313" key="2">
    <source>
        <dbReference type="Proteomes" id="UP000286246"/>
    </source>
</evidence>
<dbReference type="Proteomes" id="UP000286246">
    <property type="component" value="Unassembled WGS sequence"/>
</dbReference>
<organism evidence="1 2">
    <name type="scientific">Sphingobacterium detergens</name>
    <dbReference type="NCBI Taxonomy" id="1145106"/>
    <lineage>
        <taxon>Bacteria</taxon>
        <taxon>Pseudomonadati</taxon>
        <taxon>Bacteroidota</taxon>
        <taxon>Sphingobacteriia</taxon>
        <taxon>Sphingobacteriales</taxon>
        <taxon>Sphingobacteriaceae</taxon>
        <taxon>Sphingobacterium</taxon>
    </lineage>
</organism>
<dbReference type="InterPro" id="IPR025412">
    <property type="entry name" value="DUF4304"/>
</dbReference>
<name>A0A420B6S9_SPHD1</name>
<proteinExistence type="predicted"/>
<gene>
    <name evidence="1" type="ORF">DFQ12_2653</name>
</gene>
<evidence type="ECO:0000313" key="1">
    <source>
        <dbReference type="EMBL" id="RKE52417.1"/>
    </source>
</evidence>
<sequence length="198" mass="22424">MNLFTELLSLIKIDLKNSGFTKSGTSFVFKYGKNQVILNFQKSNSSSKDEVVFTVNCGIYSDMLNLKVRGESLSKPTTIDCHWQHRIGAFFNEGQDKWWTISNPKQLKEVADDVCADLKGRVVPTLINNCSDEKLKELFLNGKLRGTNEYMRVVYVTSLMIIDGDTRLRETTKAMLAEVKGTSIESVVADHLKEFKLL</sequence>
<dbReference type="OrthoDB" id="8419961at2"/>
<dbReference type="RefSeq" id="WP_120259459.1">
    <property type="nucleotide sequence ID" value="NZ_RAPY01000002.1"/>
</dbReference>
<protein>
    <submittedName>
        <fullName evidence="1">Uncharacterized protein DUF4304</fullName>
    </submittedName>
</protein>
<accession>A0A420B6S9</accession>
<keyword evidence="2" id="KW-1185">Reference proteome</keyword>
<dbReference type="AlphaFoldDB" id="A0A420B6S9"/>
<dbReference type="EMBL" id="RAPY01000002">
    <property type="protein sequence ID" value="RKE52417.1"/>
    <property type="molecule type" value="Genomic_DNA"/>
</dbReference>
<comment type="caution">
    <text evidence="1">The sequence shown here is derived from an EMBL/GenBank/DDBJ whole genome shotgun (WGS) entry which is preliminary data.</text>
</comment>
<reference evidence="1 2" key="1">
    <citation type="submission" date="2018-09" db="EMBL/GenBank/DDBJ databases">
        <title>Genomic Encyclopedia of Type Strains, Phase III (KMG-III): the genomes of soil and plant-associated and newly described type strains.</title>
        <authorList>
            <person name="Whitman W."/>
        </authorList>
    </citation>
    <scope>NUCLEOTIDE SEQUENCE [LARGE SCALE GENOMIC DNA]</scope>
    <source>
        <strain evidence="1 2">CECT 7938</strain>
    </source>
</reference>